<comment type="caution">
    <text evidence="4">The sequence shown here is derived from an EMBL/GenBank/DDBJ whole genome shotgun (WGS) entry which is preliminary data.</text>
</comment>
<gene>
    <name evidence="4" type="ORF">DFQ08_102765</name>
</gene>
<evidence type="ECO:0000256" key="1">
    <source>
        <dbReference type="PROSITE-ProRule" id="PRU00278"/>
    </source>
</evidence>
<sequence length="210" mass="24059">MKHLLTLLLFMPFICAAQSDFEQQLDSISTPEEATTFLKEKKPYKGKLFTFNKAKHKTKLADELFSMSKGGKKVIKSNYKKTYYKVVDKANVNYSKFRIIVFDAAKTSKESAINERKDVLTQFLQGYRFKDLAKHYSHGPTAKMGGDTGWIKEGEMSPEFDAEAFHENHASDEAFIVDDATHNKYYLVIQTEPITSIEEITVLKFSENID</sequence>
<keyword evidence="1" id="KW-0697">Rotamase</keyword>
<keyword evidence="1 4" id="KW-0413">Isomerase</keyword>
<evidence type="ECO:0000256" key="2">
    <source>
        <dbReference type="SAM" id="SignalP"/>
    </source>
</evidence>
<organism evidence="4 5">
    <name type="scientific">Winogradskyella arenosi</name>
    <dbReference type="NCBI Taxonomy" id="533325"/>
    <lineage>
        <taxon>Bacteria</taxon>
        <taxon>Pseudomonadati</taxon>
        <taxon>Bacteroidota</taxon>
        <taxon>Flavobacteriia</taxon>
        <taxon>Flavobacteriales</taxon>
        <taxon>Flavobacteriaceae</taxon>
        <taxon>Winogradskyella</taxon>
    </lineage>
</organism>
<protein>
    <submittedName>
        <fullName evidence="4">Parvulin-like peptidyl-prolyl cis-trans isomerase protein</fullName>
    </submittedName>
</protein>
<name>A0A368ZHQ1_9FLAO</name>
<dbReference type="RefSeq" id="WP_114309563.1">
    <property type="nucleotide sequence ID" value="NZ_QPJO01000002.1"/>
</dbReference>
<dbReference type="GO" id="GO:0003755">
    <property type="term" value="F:peptidyl-prolyl cis-trans isomerase activity"/>
    <property type="evidence" value="ECO:0007669"/>
    <property type="project" value="UniProtKB-KW"/>
</dbReference>
<dbReference type="Gene3D" id="3.10.50.40">
    <property type="match status" value="1"/>
</dbReference>
<dbReference type="AlphaFoldDB" id="A0A368ZHQ1"/>
<keyword evidence="2" id="KW-0732">Signal</keyword>
<dbReference type="Proteomes" id="UP000253436">
    <property type="component" value="Unassembled WGS sequence"/>
</dbReference>
<dbReference type="InterPro" id="IPR046357">
    <property type="entry name" value="PPIase_dom_sf"/>
</dbReference>
<evidence type="ECO:0000313" key="5">
    <source>
        <dbReference type="Proteomes" id="UP000253436"/>
    </source>
</evidence>
<keyword evidence="5" id="KW-1185">Reference proteome</keyword>
<feature type="signal peptide" evidence="2">
    <location>
        <begin position="1"/>
        <end position="17"/>
    </location>
</feature>
<dbReference type="SUPFAM" id="SSF54534">
    <property type="entry name" value="FKBP-like"/>
    <property type="match status" value="1"/>
</dbReference>
<dbReference type="Pfam" id="PF13616">
    <property type="entry name" value="Rotamase_3"/>
    <property type="match status" value="1"/>
</dbReference>
<proteinExistence type="predicted"/>
<dbReference type="EMBL" id="QPJO01000002">
    <property type="protein sequence ID" value="RCW92730.1"/>
    <property type="molecule type" value="Genomic_DNA"/>
</dbReference>
<evidence type="ECO:0000259" key="3">
    <source>
        <dbReference type="PROSITE" id="PS50198"/>
    </source>
</evidence>
<feature type="domain" description="PpiC" evidence="3">
    <location>
        <begin position="92"/>
        <end position="165"/>
    </location>
</feature>
<feature type="chain" id="PRO_5016678174" evidence="2">
    <location>
        <begin position="18"/>
        <end position="210"/>
    </location>
</feature>
<dbReference type="PROSITE" id="PS50198">
    <property type="entry name" value="PPIC_PPIASE_2"/>
    <property type="match status" value="1"/>
</dbReference>
<dbReference type="InterPro" id="IPR000297">
    <property type="entry name" value="PPIase_PpiC"/>
</dbReference>
<reference evidence="4 5" key="1">
    <citation type="submission" date="2018-07" db="EMBL/GenBank/DDBJ databases">
        <title>Genomic Encyclopedia of Type Strains, Phase III (KMG-III): the genomes of soil and plant-associated and newly described type strains.</title>
        <authorList>
            <person name="Whitman W."/>
        </authorList>
    </citation>
    <scope>NUCLEOTIDE SEQUENCE [LARGE SCALE GENOMIC DNA]</scope>
    <source>
        <strain evidence="4 5">CECT 7958</strain>
    </source>
</reference>
<dbReference type="OrthoDB" id="1348210at2"/>
<accession>A0A368ZHQ1</accession>
<evidence type="ECO:0000313" key="4">
    <source>
        <dbReference type="EMBL" id="RCW92730.1"/>
    </source>
</evidence>